<evidence type="ECO:0000313" key="1">
    <source>
        <dbReference type="EMBL" id="KAF6154988.1"/>
    </source>
</evidence>
<organism evidence="1 2">
    <name type="scientific">Kingdonia uniflora</name>
    <dbReference type="NCBI Taxonomy" id="39325"/>
    <lineage>
        <taxon>Eukaryota</taxon>
        <taxon>Viridiplantae</taxon>
        <taxon>Streptophyta</taxon>
        <taxon>Embryophyta</taxon>
        <taxon>Tracheophyta</taxon>
        <taxon>Spermatophyta</taxon>
        <taxon>Magnoliopsida</taxon>
        <taxon>Ranunculales</taxon>
        <taxon>Circaeasteraceae</taxon>
        <taxon>Kingdonia</taxon>
    </lineage>
</organism>
<proteinExistence type="predicted"/>
<dbReference type="Proteomes" id="UP000541444">
    <property type="component" value="Unassembled WGS sequence"/>
</dbReference>
<feature type="non-terminal residue" evidence="1">
    <location>
        <position position="1"/>
    </location>
</feature>
<name>A0A7J7MJS2_9MAGN</name>
<reference evidence="1 2" key="1">
    <citation type="journal article" date="2020" name="IScience">
        <title>Genome Sequencing of the Endangered Kingdonia uniflora (Circaeasteraceae, Ranunculales) Reveals Potential Mechanisms of Evolutionary Specialization.</title>
        <authorList>
            <person name="Sun Y."/>
            <person name="Deng T."/>
            <person name="Zhang A."/>
            <person name="Moore M.J."/>
            <person name="Landis J.B."/>
            <person name="Lin N."/>
            <person name="Zhang H."/>
            <person name="Zhang X."/>
            <person name="Huang J."/>
            <person name="Zhang X."/>
            <person name="Sun H."/>
            <person name="Wang H."/>
        </authorList>
    </citation>
    <scope>NUCLEOTIDE SEQUENCE [LARGE SCALE GENOMIC DNA]</scope>
    <source>
        <strain evidence="1">TB1705</strain>
        <tissue evidence="1">Leaf</tissue>
    </source>
</reference>
<keyword evidence="2" id="KW-1185">Reference proteome</keyword>
<protein>
    <submittedName>
        <fullName evidence="1">Uncharacterized protein</fullName>
    </submittedName>
</protein>
<sequence>DHLVNNVGIASLCTLEEAPDITTYQPIMCYHYDSCDIESEMSKGRVLSKDGKMIMDPELQNVQVGMRFISEKSIEDCAKDIMKGVYRGNCYITQPYWSEIIFWWKTFFLEALEWRGRMFQVPKAGKSQ</sequence>
<dbReference type="OrthoDB" id="47007at2759"/>
<accession>A0A7J7MJS2</accession>
<gene>
    <name evidence="1" type="ORF">GIB67_021896</name>
</gene>
<dbReference type="AlphaFoldDB" id="A0A7J7MJS2"/>
<comment type="caution">
    <text evidence="1">The sequence shown here is derived from an EMBL/GenBank/DDBJ whole genome shotgun (WGS) entry which is preliminary data.</text>
</comment>
<evidence type="ECO:0000313" key="2">
    <source>
        <dbReference type="Proteomes" id="UP000541444"/>
    </source>
</evidence>
<dbReference type="EMBL" id="JACGCM010001444">
    <property type="protein sequence ID" value="KAF6154988.1"/>
    <property type="molecule type" value="Genomic_DNA"/>
</dbReference>